<dbReference type="PANTHER" id="PTHR39585:SF1">
    <property type="entry name" value="FAD ASSEMBLY FACTOR SDHE"/>
    <property type="match status" value="1"/>
</dbReference>
<comment type="subcellular location">
    <subcellularLocation>
        <location evidence="1">Cytoplasm</location>
    </subcellularLocation>
</comment>
<keyword evidence="2" id="KW-0963">Cytoplasm</keyword>
<protein>
    <submittedName>
        <fullName evidence="5">Antitoxin CptB</fullName>
    </submittedName>
</protein>
<evidence type="ECO:0000256" key="4">
    <source>
        <dbReference type="SAM" id="MobiDB-lite"/>
    </source>
</evidence>
<dbReference type="EMBL" id="MLJW01000007">
    <property type="protein sequence ID" value="OIR16292.1"/>
    <property type="molecule type" value="Genomic_DNA"/>
</dbReference>
<sequence>MTKQDTGDGIQDTEAGQRVLNPESGTLDSESCLLDPVALERVRWRCRRGLLELDIVLGRFVKQRYTMLNNEQRIIFDELLDLPDTELWDLITGKKEPALAHQRVVLEWLKEA</sequence>
<organism evidence="5">
    <name type="scientific">mine drainage metagenome</name>
    <dbReference type="NCBI Taxonomy" id="410659"/>
    <lineage>
        <taxon>unclassified sequences</taxon>
        <taxon>metagenomes</taxon>
        <taxon>ecological metagenomes</taxon>
    </lineage>
</organism>
<name>A0A1J5TRF8_9ZZZZ</name>
<dbReference type="InterPro" id="IPR005631">
    <property type="entry name" value="SDH"/>
</dbReference>
<evidence type="ECO:0000313" key="5">
    <source>
        <dbReference type="EMBL" id="OIR16292.1"/>
    </source>
</evidence>
<dbReference type="InterPro" id="IPR050531">
    <property type="entry name" value="SdhE_FAD_assembly_factor"/>
</dbReference>
<evidence type="ECO:0000256" key="2">
    <source>
        <dbReference type="ARBA" id="ARBA00022490"/>
    </source>
</evidence>
<keyword evidence="3" id="KW-0143">Chaperone</keyword>
<evidence type="ECO:0000256" key="3">
    <source>
        <dbReference type="ARBA" id="ARBA00023186"/>
    </source>
</evidence>
<feature type="region of interest" description="Disordered" evidence="4">
    <location>
        <begin position="1"/>
        <end position="28"/>
    </location>
</feature>
<comment type="caution">
    <text evidence="5">The sequence shown here is derived from an EMBL/GenBank/DDBJ whole genome shotgun (WGS) entry which is preliminary data.</text>
</comment>
<dbReference type="GO" id="GO:0006105">
    <property type="term" value="P:succinate metabolic process"/>
    <property type="evidence" value="ECO:0007669"/>
    <property type="project" value="TreeGrafter"/>
</dbReference>
<gene>
    <name evidence="5" type="primary">cptB_2</name>
    <name evidence="5" type="ORF">GALL_30120</name>
</gene>
<dbReference type="Pfam" id="PF03937">
    <property type="entry name" value="Sdh5"/>
    <property type="match status" value="1"/>
</dbReference>
<accession>A0A1J5TRF8</accession>
<dbReference type="Gene3D" id="1.10.150.250">
    <property type="entry name" value="Flavinator of succinate dehydrogenase"/>
    <property type="match status" value="1"/>
</dbReference>
<dbReference type="AlphaFoldDB" id="A0A1J5TRF8"/>
<dbReference type="GO" id="GO:0005737">
    <property type="term" value="C:cytoplasm"/>
    <property type="evidence" value="ECO:0007669"/>
    <property type="project" value="UniProtKB-SubCell"/>
</dbReference>
<dbReference type="InterPro" id="IPR036714">
    <property type="entry name" value="SDH_sf"/>
</dbReference>
<proteinExistence type="predicted"/>
<reference evidence="5" key="1">
    <citation type="submission" date="2016-10" db="EMBL/GenBank/DDBJ databases">
        <title>Sequence of Gallionella enrichment culture.</title>
        <authorList>
            <person name="Poehlein A."/>
            <person name="Muehling M."/>
            <person name="Daniel R."/>
        </authorList>
    </citation>
    <scope>NUCLEOTIDE SEQUENCE</scope>
</reference>
<evidence type="ECO:0000256" key="1">
    <source>
        <dbReference type="ARBA" id="ARBA00004496"/>
    </source>
</evidence>
<dbReference type="PANTHER" id="PTHR39585">
    <property type="entry name" value="FAD ASSEMBLY FACTOR SDHE"/>
    <property type="match status" value="1"/>
</dbReference>
<dbReference type="SUPFAM" id="SSF109910">
    <property type="entry name" value="YgfY-like"/>
    <property type="match status" value="1"/>
</dbReference>